<proteinExistence type="predicted"/>
<protein>
    <submittedName>
        <fullName evidence="1">Ribonuclease H</fullName>
    </submittedName>
</protein>
<sequence>MPFFCKFARVGRISPFGRSMKVVFSVVMDRVWKKVKGWKERFLSRAGKETLIKAVAQEIPNYILSCYKMPVGCCKDINSMLAKFWWGSNEEKRKIHWMGWERLSRAKNDGGTGMGFRGIEEINKALLGKHCWRLATGGSSLLEKIFKSRYYPNNDFMCANEGYQPSYAW</sequence>
<dbReference type="STRING" id="57577.A0A2K3NK59"/>
<dbReference type="EMBL" id="ASHM01022612">
    <property type="protein sequence ID" value="PNY03425.1"/>
    <property type="molecule type" value="Genomic_DNA"/>
</dbReference>
<dbReference type="PANTHER" id="PTHR33116">
    <property type="entry name" value="REVERSE TRANSCRIPTASE ZINC-BINDING DOMAIN-CONTAINING PROTEIN-RELATED-RELATED"/>
    <property type="match status" value="1"/>
</dbReference>
<accession>A0A2K3NK59</accession>
<reference evidence="1 2" key="1">
    <citation type="journal article" date="2014" name="Am. J. Bot.">
        <title>Genome assembly and annotation for red clover (Trifolium pratense; Fabaceae).</title>
        <authorList>
            <person name="Istvanek J."/>
            <person name="Jaros M."/>
            <person name="Krenek A."/>
            <person name="Repkova J."/>
        </authorList>
    </citation>
    <scope>NUCLEOTIDE SEQUENCE [LARGE SCALE GENOMIC DNA]</scope>
    <source>
        <strain evidence="2">cv. Tatra</strain>
        <tissue evidence="1">Young leaves</tissue>
    </source>
</reference>
<evidence type="ECO:0000313" key="1">
    <source>
        <dbReference type="EMBL" id="PNY03425.1"/>
    </source>
</evidence>
<gene>
    <name evidence="1" type="ORF">L195_g026755</name>
</gene>
<evidence type="ECO:0000313" key="2">
    <source>
        <dbReference type="Proteomes" id="UP000236291"/>
    </source>
</evidence>
<name>A0A2K3NK59_TRIPR</name>
<reference evidence="1 2" key="2">
    <citation type="journal article" date="2017" name="Front. Plant Sci.">
        <title>Gene Classification and Mining of Molecular Markers Useful in Red Clover (Trifolium pratense) Breeding.</title>
        <authorList>
            <person name="Istvanek J."/>
            <person name="Dluhosova J."/>
            <person name="Dluhos P."/>
            <person name="Patkova L."/>
            <person name="Nedelnik J."/>
            <person name="Repkova J."/>
        </authorList>
    </citation>
    <scope>NUCLEOTIDE SEQUENCE [LARGE SCALE GENOMIC DNA]</scope>
    <source>
        <strain evidence="2">cv. Tatra</strain>
        <tissue evidence="1">Young leaves</tissue>
    </source>
</reference>
<dbReference type="Proteomes" id="UP000236291">
    <property type="component" value="Unassembled WGS sequence"/>
</dbReference>
<dbReference type="AlphaFoldDB" id="A0A2K3NK59"/>
<comment type="caution">
    <text evidence="1">The sequence shown here is derived from an EMBL/GenBank/DDBJ whole genome shotgun (WGS) entry which is preliminary data.</text>
</comment>
<dbReference type="PANTHER" id="PTHR33116:SF86">
    <property type="entry name" value="REVERSE TRANSCRIPTASE DOMAIN-CONTAINING PROTEIN"/>
    <property type="match status" value="1"/>
</dbReference>
<organism evidence="1 2">
    <name type="scientific">Trifolium pratense</name>
    <name type="common">Red clover</name>
    <dbReference type="NCBI Taxonomy" id="57577"/>
    <lineage>
        <taxon>Eukaryota</taxon>
        <taxon>Viridiplantae</taxon>
        <taxon>Streptophyta</taxon>
        <taxon>Embryophyta</taxon>
        <taxon>Tracheophyta</taxon>
        <taxon>Spermatophyta</taxon>
        <taxon>Magnoliopsida</taxon>
        <taxon>eudicotyledons</taxon>
        <taxon>Gunneridae</taxon>
        <taxon>Pentapetalae</taxon>
        <taxon>rosids</taxon>
        <taxon>fabids</taxon>
        <taxon>Fabales</taxon>
        <taxon>Fabaceae</taxon>
        <taxon>Papilionoideae</taxon>
        <taxon>50 kb inversion clade</taxon>
        <taxon>NPAAA clade</taxon>
        <taxon>Hologalegina</taxon>
        <taxon>IRL clade</taxon>
        <taxon>Trifolieae</taxon>
        <taxon>Trifolium</taxon>
    </lineage>
</organism>